<proteinExistence type="predicted"/>
<evidence type="ECO:0000256" key="1">
    <source>
        <dbReference type="ARBA" id="ARBA00004651"/>
    </source>
</evidence>
<dbReference type="InterPro" id="IPR001123">
    <property type="entry name" value="LeuE-type"/>
</dbReference>
<dbReference type="AlphaFoldDB" id="A0A1I0P590"/>
<dbReference type="Pfam" id="PF01810">
    <property type="entry name" value="LysE"/>
    <property type="match status" value="1"/>
</dbReference>
<dbReference type="PANTHER" id="PTHR30086:SF20">
    <property type="entry name" value="ARGININE EXPORTER PROTEIN ARGO-RELATED"/>
    <property type="match status" value="1"/>
</dbReference>
<evidence type="ECO:0000256" key="2">
    <source>
        <dbReference type="ARBA" id="ARBA00022475"/>
    </source>
</evidence>
<evidence type="ECO:0000256" key="5">
    <source>
        <dbReference type="ARBA" id="ARBA00023136"/>
    </source>
</evidence>
<feature type="transmembrane region" description="Helical" evidence="6">
    <location>
        <begin position="73"/>
        <end position="90"/>
    </location>
</feature>
<feature type="transmembrane region" description="Helical" evidence="6">
    <location>
        <begin position="183"/>
        <end position="202"/>
    </location>
</feature>
<evidence type="ECO:0000313" key="8">
    <source>
        <dbReference type="Proteomes" id="UP000199650"/>
    </source>
</evidence>
<comment type="subcellular location">
    <subcellularLocation>
        <location evidence="1">Cell membrane</location>
        <topology evidence="1">Multi-pass membrane protein</topology>
    </subcellularLocation>
</comment>
<evidence type="ECO:0000313" key="7">
    <source>
        <dbReference type="EMBL" id="SEW09196.1"/>
    </source>
</evidence>
<feature type="transmembrane region" description="Helical" evidence="6">
    <location>
        <begin position="139"/>
        <end position="163"/>
    </location>
</feature>
<keyword evidence="4 6" id="KW-1133">Transmembrane helix</keyword>
<keyword evidence="2" id="KW-1003">Cell membrane</keyword>
<feature type="transmembrane region" description="Helical" evidence="6">
    <location>
        <begin position="43"/>
        <end position="66"/>
    </location>
</feature>
<protein>
    <submittedName>
        <fullName evidence="7">Threonine/homoserine/homoserine lactone efflux protein</fullName>
    </submittedName>
</protein>
<evidence type="ECO:0000256" key="6">
    <source>
        <dbReference type="SAM" id="Phobius"/>
    </source>
</evidence>
<dbReference type="Proteomes" id="UP000199650">
    <property type="component" value="Unassembled WGS sequence"/>
</dbReference>
<dbReference type="GO" id="GO:0005886">
    <property type="term" value="C:plasma membrane"/>
    <property type="evidence" value="ECO:0007669"/>
    <property type="project" value="UniProtKB-SubCell"/>
</dbReference>
<keyword evidence="3 6" id="KW-0812">Transmembrane</keyword>
<dbReference type="OrthoDB" id="9812084at2"/>
<feature type="transmembrane region" description="Helical" evidence="6">
    <location>
        <begin position="102"/>
        <end position="127"/>
    </location>
</feature>
<dbReference type="PANTHER" id="PTHR30086">
    <property type="entry name" value="ARGININE EXPORTER PROTEIN ARGO"/>
    <property type="match status" value="1"/>
</dbReference>
<name>A0A1I0P590_9RHOB</name>
<dbReference type="GO" id="GO:0015171">
    <property type="term" value="F:amino acid transmembrane transporter activity"/>
    <property type="evidence" value="ECO:0007669"/>
    <property type="project" value="TreeGrafter"/>
</dbReference>
<evidence type="ECO:0000256" key="3">
    <source>
        <dbReference type="ARBA" id="ARBA00022692"/>
    </source>
</evidence>
<dbReference type="RefSeq" id="WP_091432123.1">
    <property type="nucleotide sequence ID" value="NZ_FOJB01000001.1"/>
</dbReference>
<keyword evidence="8" id="KW-1185">Reference proteome</keyword>
<accession>A0A1I0P590</accession>
<reference evidence="7 8" key="1">
    <citation type="submission" date="2016-10" db="EMBL/GenBank/DDBJ databases">
        <authorList>
            <person name="de Groot N.N."/>
        </authorList>
    </citation>
    <scope>NUCLEOTIDE SEQUENCE [LARGE SCALE GENOMIC DNA]</scope>
    <source>
        <strain evidence="7 8">DSM 29439</strain>
    </source>
</reference>
<evidence type="ECO:0000256" key="4">
    <source>
        <dbReference type="ARBA" id="ARBA00022989"/>
    </source>
</evidence>
<gene>
    <name evidence="7" type="ORF">SAMN05444851_1343</name>
</gene>
<organism evidence="7 8">
    <name type="scientific">Aliiroseovarius sediminilitoris</name>
    <dbReference type="NCBI Taxonomy" id="1173584"/>
    <lineage>
        <taxon>Bacteria</taxon>
        <taxon>Pseudomonadati</taxon>
        <taxon>Pseudomonadota</taxon>
        <taxon>Alphaproteobacteria</taxon>
        <taxon>Rhodobacterales</taxon>
        <taxon>Paracoccaceae</taxon>
        <taxon>Aliiroseovarius</taxon>
    </lineage>
</organism>
<keyword evidence="5 6" id="KW-0472">Membrane</keyword>
<sequence length="203" mass="21706">MLPTTLALLLFLAPLAYSPGPGNMVFAAMGARFGLRATLPANLGYHVATWIVTFGLGLGFSTLVATAPALFEVLRWAGAAYVAWLAWTFLRAGLSGAGRDLGVIGVLDGALLLVLNPKAYVIIALMFSQFLTAFPIPHLAAVLWITTIFTLNNLLAFLFWTIVGDGLLARFRHRDHARLLNGAFAVILGLVAVWLFVAGRAAV</sequence>
<dbReference type="EMBL" id="FOJB01000001">
    <property type="protein sequence ID" value="SEW09196.1"/>
    <property type="molecule type" value="Genomic_DNA"/>
</dbReference>